<feature type="transmembrane region" description="Helical" evidence="7">
    <location>
        <begin position="330"/>
        <end position="347"/>
    </location>
</feature>
<dbReference type="InterPro" id="IPR050360">
    <property type="entry name" value="MFS_Sugar_Transporters"/>
</dbReference>
<evidence type="ECO:0000256" key="1">
    <source>
        <dbReference type="ARBA" id="ARBA00004141"/>
    </source>
</evidence>
<comment type="similarity">
    <text evidence="2">Belongs to the major facilitator superfamily. Sugar transporter (TC 2.A.1.1) family.</text>
</comment>
<comment type="subcellular location">
    <subcellularLocation>
        <location evidence="1">Membrane</location>
        <topology evidence="1">Multi-pass membrane protein</topology>
    </subcellularLocation>
</comment>
<dbReference type="Pfam" id="PF00083">
    <property type="entry name" value="Sugar_tr"/>
    <property type="match status" value="1"/>
</dbReference>
<sequence length="497" mass="55539">MRIDITRNSIYKEIFRPDDCVYIPLIEYAYYFKLKFKLPALRSEGKELEYLDKTIFVTKAYSRARNSPTIVQTALLINDRLGRLRSFQIAICLWISSIFMQIFASGIIGLLLFARIWAGLGAGILNVVSPLYLSEIPRIGRHRAHGFFINFGANKGLAPGRMQYRLVQAIPLIPVGLALVGSFFLSDTPRWLASKGRNTEATAALERLRESSQDDEGVATERADIQGQAHHQTESLLQASTWTIFKEIATDSNYPERFLLGAVVQTIAQWAGGNGITFYIPQIFKLAGVTSSDQSLMTSGAYGAVKLVFTMLFAWCLVDIWGRRKTMFTALWLQAVAHAWMAIYMSLFSDGSNKHASNAAIASVFIYAVGWSIGLCNTQALYGTEIYPTRIRPVCYAFNMMLHWFFQFAVVRVTPNMFVGLGVSGTYIFWTCVYAVGILLLGVWAPETKGVPMERMDELFSGPWYIGWRANISPSADSLAGTDTGKDIKEVTIEKVA</sequence>
<keyword evidence="3" id="KW-0813">Transport</keyword>
<evidence type="ECO:0000313" key="9">
    <source>
        <dbReference type="Proteomes" id="UP000696573"/>
    </source>
</evidence>
<dbReference type="EMBL" id="CABFNQ020000730">
    <property type="protein sequence ID" value="CAH0028178.1"/>
    <property type="molecule type" value="Genomic_DNA"/>
</dbReference>
<feature type="transmembrane region" description="Helical" evidence="7">
    <location>
        <begin position="89"/>
        <end position="110"/>
    </location>
</feature>
<keyword evidence="9" id="KW-1185">Reference proteome</keyword>
<dbReference type="InterPro" id="IPR036259">
    <property type="entry name" value="MFS_trans_sf"/>
</dbReference>
<evidence type="ECO:0000256" key="6">
    <source>
        <dbReference type="ARBA" id="ARBA00023136"/>
    </source>
</evidence>
<feature type="transmembrane region" description="Helical" evidence="7">
    <location>
        <begin position="300"/>
        <end position="318"/>
    </location>
</feature>
<dbReference type="PANTHER" id="PTHR48022">
    <property type="entry name" value="PLASTIDIC GLUCOSE TRANSPORTER 4"/>
    <property type="match status" value="1"/>
</dbReference>
<dbReference type="OrthoDB" id="5296287at2759"/>
<evidence type="ECO:0000256" key="3">
    <source>
        <dbReference type="ARBA" id="ARBA00022448"/>
    </source>
</evidence>
<dbReference type="InterPro" id="IPR003663">
    <property type="entry name" value="Sugar/inositol_transpt"/>
</dbReference>
<name>A0A9N9YLA2_9HYPO</name>
<dbReference type="GO" id="GO:0005351">
    <property type="term" value="F:carbohydrate:proton symporter activity"/>
    <property type="evidence" value="ECO:0007669"/>
    <property type="project" value="TreeGrafter"/>
</dbReference>
<feature type="transmembrane region" description="Helical" evidence="7">
    <location>
        <begin position="166"/>
        <end position="185"/>
    </location>
</feature>
<evidence type="ECO:0000256" key="7">
    <source>
        <dbReference type="SAM" id="Phobius"/>
    </source>
</evidence>
<keyword evidence="6 7" id="KW-0472">Membrane</keyword>
<reference evidence="8" key="1">
    <citation type="submission" date="2021-10" db="EMBL/GenBank/DDBJ databases">
        <authorList>
            <person name="Piombo E."/>
        </authorList>
    </citation>
    <scope>NUCLEOTIDE SEQUENCE</scope>
</reference>
<keyword evidence="5 7" id="KW-1133">Transmembrane helix</keyword>
<comment type="caution">
    <text evidence="8">The sequence shown here is derived from an EMBL/GenBank/DDBJ whole genome shotgun (WGS) entry which is preliminary data.</text>
</comment>
<dbReference type="Proteomes" id="UP000696573">
    <property type="component" value="Unassembled WGS sequence"/>
</dbReference>
<dbReference type="PANTHER" id="PTHR48022:SF43">
    <property type="entry name" value="QUINATE TRANSPORTER, PUTATIVE (AFU_ORTHOLOGUE AFUA_1G16230)-RELATED"/>
    <property type="match status" value="1"/>
</dbReference>
<dbReference type="SUPFAM" id="SSF103473">
    <property type="entry name" value="MFS general substrate transporter"/>
    <property type="match status" value="1"/>
</dbReference>
<evidence type="ECO:0000256" key="2">
    <source>
        <dbReference type="ARBA" id="ARBA00010992"/>
    </source>
</evidence>
<evidence type="ECO:0000313" key="8">
    <source>
        <dbReference type="EMBL" id="CAH0028178.1"/>
    </source>
</evidence>
<dbReference type="InterPro" id="IPR005828">
    <property type="entry name" value="MFS_sugar_transport-like"/>
</dbReference>
<gene>
    <name evidence="8" type="ORF">CRHIZ90672A_00002153</name>
</gene>
<organism evidence="8 9">
    <name type="scientific">Clonostachys rhizophaga</name>
    <dbReference type="NCBI Taxonomy" id="160324"/>
    <lineage>
        <taxon>Eukaryota</taxon>
        <taxon>Fungi</taxon>
        <taxon>Dikarya</taxon>
        <taxon>Ascomycota</taxon>
        <taxon>Pezizomycotina</taxon>
        <taxon>Sordariomycetes</taxon>
        <taxon>Hypocreomycetidae</taxon>
        <taxon>Hypocreales</taxon>
        <taxon>Bionectriaceae</taxon>
        <taxon>Clonostachys</taxon>
    </lineage>
</organism>
<feature type="transmembrane region" description="Helical" evidence="7">
    <location>
        <begin position="427"/>
        <end position="446"/>
    </location>
</feature>
<proteinExistence type="inferred from homology"/>
<evidence type="ECO:0000256" key="5">
    <source>
        <dbReference type="ARBA" id="ARBA00022989"/>
    </source>
</evidence>
<dbReference type="GO" id="GO:0016020">
    <property type="term" value="C:membrane"/>
    <property type="evidence" value="ECO:0007669"/>
    <property type="project" value="UniProtKB-SubCell"/>
</dbReference>
<keyword evidence="4 7" id="KW-0812">Transmembrane</keyword>
<feature type="transmembrane region" description="Helical" evidence="7">
    <location>
        <begin position="394"/>
        <end position="415"/>
    </location>
</feature>
<feature type="transmembrane region" description="Helical" evidence="7">
    <location>
        <begin position="359"/>
        <end position="382"/>
    </location>
</feature>
<accession>A0A9N9YLA2</accession>
<dbReference type="Gene3D" id="1.20.1250.20">
    <property type="entry name" value="MFS general substrate transporter like domains"/>
    <property type="match status" value="1"/>
</dbReference>
<dbReference type="AlphaFoldDB" id="A0A9N9YLA2"/>
<evidence type="ECO:0008006" key="10">
    <source>
        <dbReference type="Google" id="ProtNLM"/>
    </source>
</evidence>
<evidence type="ECO:0000256" key="4">
    <source>
        <dbReference type="ARBA" id="ARBA00022692"/>
    </source>
</evidence>
<dbReference type="PRINTS" id="PR00171">
    <property type="entry name" value="SUGRTRNSPORT"/>
</dbReference>
<protein>
    <recommendedName>
        <fullName evidence="10">Major facilitator superfamily (MFS) profile domain-containing protein</fullName>
    </recommendedName>
</protein>